<dbReference type="GO" id="GO:0006014">
    <property type="term" value="P:D-ribose metabolic process"/>
    <property type="evidence" value="ECO:0007669"/>
    <property type="project" value="InterPro"/>
</dbReference>
<sequence length="216" mass="23302">MAPIFVNDSGENSIVVVPGANMHITVDDINEKENIIKDSKVIMCSNEIEQTATLQALKLAKKHKVRSLFNFAPMQKYLANELLQASDVLIVNESEAEALTESPVGSHDEVKQAISKLLTMGCNTAIITLGADGAMFASRSNSEVVHVPGQKVEPVDTTGAGDAFCGSLGFFLSSMPSLSLQECIRRANVVASFSVQRVGTQTSYLTHQELPQELFS</sequence>
<proteinExistence type="predicted"/>
<gene>
    <name evidence="10" type="ORF">FSP39_020053</name>
</gene>
<protein>
    <recommendedName>
        <fullName evidence="9">Carbohydrate kinase PfkB domain-containing protein</fullName>
    </recommendedName>
</protein>
<dbReference type="PRINTS" id="PR00990">
    <property type="entry name" value="RIBOKINASE"/>
</dbReference>
<keyword evidence="8" id="KW-0119">Carbohydrate metabolism</keyword>
<evidence type="ECO:0000256" key="5">
    <source>
        <dbReference type="ARBA" id="ARBA00022840"/>
    </source>
</evidence>
<dbReference type="InterPro" id="IPR011877">
    <property type="entry name" value="Ribokinase"/>
</dbReference>
<dbReference type="GO" id="GO:0005524">
    <property type="term" value="F:ATP binding"/>
    <property type="evidence" value="ECO:0007669"/>
    <property type="project" value="UniProtKB-KW"/>
</dbReference>
<evidence type="ECO:0000313" key="10">
    <source>
        <dbReference type="EMBL" id="KAK3093773.1"/>
    </source>
</evidence>
<dbReference type="SUPFAM" id="SSF53613">
    <property type="entry name" value="Ribokinase-like"/>
    <property type="match status" value="1"/>
</dbReference>
<dbReference type="CDD" id="cd01174">
    <property type="entry name" value="ribokinase"/>
    <property type="match status" value="1"/>
</dbReference>
<keyword evidence="2" id="KW-0479">Metal-binding</keyword>
<dbReference type="PANTHER" id="PTHR10584:SF166">
    <property type="entry name" value="RIBOKINASE"/>
    <property type="match status" value="1"/>
</dbReference>
<keyword evidence="6" id="KW-0460">Magnesium</keyword>
<dbReference type="Proteomes" id="UP001186944">
    <property type="component" value="Unassembled WGS sequence"/>
</dbReference>
<feature type="domain" description="Carbohydrate kinase PfkB" evidence="9">
    <location>
        <begin position="4"/>
        <end position="204"/>
    </location>
</feature>
<dbReference type="GO" id="GO:0005829">
    <property type="term" value="C:cytosol"/>
    <property type="evidence" value="ECO:0007669"/>
    <property type="project" value="TreeGrafter"/>
</dbReference>
<evidence type="ECO:0000256" key="6">
    <source>
        <dbReference type="ARBA" id="ARBA00022842"/>
    </source>
</evidence>
<evidence type="ECO:0000256" key="3">
    <source>
        <dbReference type="ARBA" id="ARBA00022741"/>
    </source>
</evidence>
<name>A0AA89BX28_PINIB</name>
<accession>A0AA89BX28</accession>
<keyword evidence="7" id="KW-0630">Potassium</keyword>
<reference evidence="10" key="1">
    <citation type="submission" date="2019-08" db="EMBL/GenBank/DDBJ databases">
        <title>The improved chromosome-level genome for the pearl oyster Pinctada fucata martensii using PacBio sequencing and Hi-C.</title>
        <authorList>
            <person name="Zheng Z."/>
        </authorList>
    </citation>
    <scope>NUCLEOTIDE SEQUENCE</scope>
    <source>
        <strain evidence="10">ZZ-2019</strain>
        <tissue evidence="10">Adductor muscle</tissue>
    </source>
</reference>
<evidence type="ECO:0000256" key="7">
    <source>
        <dbReference type="ARBA" id="ARBA00022958"/>
    </source>
</evidence>
<keyword evidence="3" id="KW-0547">Nucleotide-binding</keyword>
<dbReference type="InterPro" id="IPR002139">
    <property type="entry name" value="Ribo/fructo_kinase"/>
</dbReference>
<comment type="caution">
    <text evidence="10">The sequence shown here is derived from an EMBL/GenBank/DDBJ whole genome shotgun (WGS) entry which is preliminary data.</text>
</comment>
<keyword evidence="1" id="KW-0808">Transferase</keyword>
<dbReference type="PANTHER" id="PTHR10584">
    <property type="entry name" value="SUGAR KINASE"/>
    <property type="match status" value="1"/>
</dbReference>
<evidence type="ECO:0000259" key="9">
    <source>
        <dbReference type="Pfam" id="PF00294"/>
    </source>
</evidence>
<keyword evidence="11" id="KW-1185">Reference proteome</keyword>
<dbReference type="InterPro" id="IPR011611">
    <property type="entry name" value="PfkB_dom"/>
</dbReference>
<evidence type="ECO:0000256" key="2">
    <source>
        <dbReference type="ARBA" id="ARBA00022723"/>
    </source>
</evidence>
<dbReference type="InterPro" id="IPR029056">
    <property type="entry name" value="Ribokinase-like"/>
</dbReference>
<dbReference type="Pfam" id="PF00294">
    <property type="entry name" value="PfkB"/>
    <property type="match status" value="1"/>
</dbReference>
<organism evidence="10 11">
    <name type="scientific">Pinctada imbricata</name>
    <name type="common">Atlantic pearl-oyster</name>
    <name type="synonym">Pinctada martensii</name>
    <dbReference type="NCBI Taxonomy" id="66713"/>
    <lineage>
        <taxon>Eukaryota</taxon>
        <taxon>Metazoa</taxon>
        <taxon>Spiralia</taxon>
        <taxon>Lophotrochozoa</taxon>
        <taxon>Mollusca</taxon>
        <taxon>Bivalvia</taxon>
        <taxon>Autobranchia</taxon>
        <taxon>Pteriomorphia</taxon>
        <taxon>Pterioida</taxon>
        <taxon>Pterioidea</taxon>
        <taxon>Pteriidae</taxon>
        <taxon>Pinctada</taxon>
    </lineage>
</organism>
<dbReference type="Gene3D" id="3.40.1190.20">
    <property type="match status" value="1"/>
</dbReference>
<keyword evidence="5" id="KW-0067">ATP-binding</keyword>
<evidence type="ECO:0000256" key="8">
    <source>
        <dbReference type="ARBA" id="ARBA00023277"/>
    </source>
</evidence>
<keyword evidence="4" id="KW-0418">Kinase</keyword>
<dbReference type="GO" id="GO:0046872">
    <property type="term" value="F:metal ion binding"/>
    <property type="evidence" value="ECO:0007669"/>
    <property type="project" value="UniProtKB-KW"/>
</dbReference>
<dbReference type="GO" id="GO:0004747">
    <property type="term" value="F:ribokinase activity"/>
    <property type="evidence" value="ECO:0007669"/>
    <property type="project" value="InterPro"/>
</dbReference>
<evidence type="ECO:0000313" key="11">
    <source>
        <dbReference type="Proteomes" id="UP001186944"/>
    </source>
</evidence>
<evidence type="ECO:0000256" key="1">
    <source>
        <dbReference type="ARBA" id="ARBA00022679"/>
    </source>
</evidence>
<dbReference type="AlphaFoldDB" id="A0AA89BX28"/>
<dbReference type="EMBL" id="VSWD01000009">
    <property type="protein sequence ID" value="KAK3093773.1"/>
    <property type="molecule type" value="Genomic_DNA"/>
</dbReference>
<evidence type="ECO:0000256" key="4">
    <source>
        <dbReference type="ARBA" id="ARBA00022777"/>
    </source>
</evidence>